<dbReference type="PROSITE" id="PS00036">
    <property type="entry name" value="BZIP_BASIC"/>
    <property type="match status" value="1"/>
</dbReference>
<dbReference type="PANTHER" id="PTHR46324">
    <property type="entry name" value="BASIC LEUCINE ZIPPER 43-RELATED"/>
    <property type="match status" value="1"/>
</dbReference>
<dbReference type="Proteomes" id="UP001558713">
    <property type="component" value="Unassembled WGS sequence"/>
</dbReference>
<dbReference type="SMART" id="SM00338">
    <property type="entry name" value="BRLZ"/>
    <property type="match status" value="1"/>
</dbReference>
<keyword evidence="9" id="KW-1185">Reference proteome</keyword>
<reference evidence="8 9" key="1">
    <citation type="submission" date="2024-04" db="EMBL/GenBank/DDBJ databases">
        <title>Genome assembly C_amara_ONT_v2.</title>
        <authorList>
            <person name="Yant L."/>
            <person name="Moore C."/>
            <person name="Slenker M."/>
        </authorList>
    </citation>
    <scope>NUCLEOTIDE SEQUENCE [LARGE SCALE GENOMIC DNA]</scope>
    <source>
        <tissue evidence="8">Leaf</tissue>
    </source>
</reference>
<dbReference type="InterPro" id="IPR046347">
    <property type="entry name" value="bZIP_sf"/>
</dbReference>
<evidence type="ECO:0000313" key="8">
    <source>
        <dbReference type="EMBL" id="KAL1196749.1"/>
    </source>
</evidence>
<dbReference type="InterPro" id="IPR044521">
    <property type="entry name" value="AtbZIP8/43"/>
</dbReference>
<sequence>MEAEDQHLSHYSNVFEGIPSHNDNFNSIFQQNPHDNQDEGFHVHDHYQYHQPMDQEKRLRRMVSNRESARRSRMREKNHIKKLQMQVEQLMASNQFLANKVNSYLEYNKQILQENSQLKVTVSSFHQ</sequence>
<accession>A0ABD1A1C1</accession>
<comment type="caution">
    <text evidence="8">The sequence shown here is derived from an EMBL/GenBank/DDBJ whole genome shotgun (WGS) entry which is preliminary data.</text>
</comment>
<dbReference type="CDD" id="cd14702">
    <property type="entry name" value="bZIP_plant_GBF1"/>
    <property type="match status" value="1"/>
</dbReference>
<dbReference type="Gene3D" id="1.20.5.170">
    <property type="match status" value="1"/>
</dbReference>
<evidence type="ECO:0000256" key="5">
    <source>
        <dbReference type="ARBA" id="ARBA00023242"/>
    </source>
</evidence>
<organism evidence="8 9">
    <name type="scientific">Cardamine amara subsp. amara</name>
    <dbReference type="NCBI Taxonomy" id="228776"/>
    <lineage>
        <taxon>Eukaryota</taxon>
        <taxon>Viridiplantae</taxon>
        <taxon>Streptophyta</taxon>
        <taxon>Embryophyta</taxon>
        <taxon>Tracheophyta</taxon>
        <taxon>Spermatophyta</taxon>
        <taxon>Magnoliopsida</taxon>
        <taxon>eudicotyledons</taxon>
        <taxon>Gunneridae</taxon>
        <taxon>Pentapetalae</taxon>
        <taxon>rosids</taxon>
        <taxon>malvids</taxon>
        <taxon>Brassicales</taxon>
        <taxon>Brassicaceae</taxon>
        <taxon>Cardamineae</taxon>
        <taxon>Cardamine</taxon>
    </lineage>
</organism>
<comment type="subcellular location">
    <subcellularLocation>
        <location evidence="1">Nucleus</location>
    </subcellularLocation>
</comment>
<dbReference type="PANTHER" id="PTHR46324:SF7">
    <property type="entry name" value="BASIC LEUCINE-ZIPPER 75"/>
    <property type="match status" value="1"/>
</dbReference>
<dbReference type="EMBL" id="JBANAX010000696">
    <property type="protein sequence ID" value="KAL1196749.1"/>
    <property type="molecule type" value="Genomic_DNA"/>
</dbReference>
<keyword evidence="3" id="KW-0238">DNA-binding</keyword>
<evidence type="ECO:0000256" key="4">
    <source>
        <dbReference type="ARBA" id="ARBA00023163"/>
    </source>
</evidence>
<dbReference type="InterPro" id="IPR004827">
    <property type="entry name" value="bZIP"/>
</dbReference>
<proteinExistence type="predicted"/>
<dbReference type="GO" id="GO:0003677">
    <property type="term" value="F:DNA binding"/>
    <property type="evidence" value="ECO:0007669"/>
    <property type="project" value="UniProtKB-KW"/>
</dbReference>
<dbReference type="InterPro" id="IPR045314">
    <property type="entry name" value="bZIP_plant_GBF1"/>
</dbReference>
<dbReference type="GO" id="GO:0046983">
    <property type="term" value="F:protein dimerization activity"/>
    <property type="evidence" value="ECO:0007669"/>
    <property type="project" value="UniProtKB-ARBA"/>
</dbReference>
<dbReference type="FunFam" id="1.20.5.170:FF:000020">
    <property type="entry name" value="BZIP transcription factor"/>
    <property type="match status" value="1"/>
</dbReference>
<dbReference type="PROSITE" id="PS50217">
    <property type="entry name" value="BZIP"/>
    <property type="match status" value="1"/>
</dbReference>
<gene>
    <name evidence="8" type="ORF">V5N11_024568</name>
</gene>
<dbReference type="AlphaFoldDB" id="A0ABD1A1C1"/>
<name>A0ABD1A1C1_CARAN</name>
<dbReference type="Pfam" id="PF00170">
    <property type="entry name" value="bZIP_1"/>
    <property type="match status" value="1"/>
</dbReference>
<feature type="domain" description="BZIP" evidence="7">
    <location>
        <begin position="55"/>
        <end position="118"/>
    </location>
</feature>
<evidence type="ECO:0000256" key="1">
    <source>
        <dbReference type="ARBA" id="ARBA00004123"/>
    </source>
</evidence>
<evidence type="ECO:0000259" key="7">
    <source>
        <dbReference type="PROSITE" id="PS50217"/>
    </source>
</evidence>
<evidence type="ECO:0000313" key="9">
    <source>
        <dbReference type="Proteomes" id="UP001558713"/>
    </source>
</evidence>
<feature type="region of interest" description="Disordered" evidence="6">
    <location>
        <begin position="51"/>
        <end position="79"/>
    </location>
</feature>
<dbReference type="SUPFAM" id="SSF57959">
    <property type="entry name" value="Leucine zipper domain"/>
    <property type="match status" value="1"/>
</dbReference>
<keyword evidence="5" id="KW-0539">Nucleus</keyword>
<dbReference type="GO" id="GO:0005634">
    <property type="term" value="C:nucleus"/>
    <property type="evidence" value="ECO:0007669"/>
    <property type="project" value="UniProtKB-SubCell"/>
</dbReference>
<keyword evidence="2" id="KW-0805">Transcription regulation</keyword>
<evidence type="ECO:0000256" key="3">
    <source>
        <dbReference type="ARBA" id="ARBA00023125"/>
    </source>
</evidence>
<evidence type="ECO:0000256" key="2">
    <source>
        <dbReference type="ARBA" id="ARBA00023015"/>
    </source>
</evidence>
<protein>
    <submittedName>
        <fullName evidence="8">Basic leucine zipper 43</fullName>
    </submittedName>
</protein>
<evidence type="ECO:0000256" key="6">
    <source>
        <dbReference type="SAM" id="MobiDB-lite"/>
    </source>
</evidence>
<keyword evidence="4" id="KW-0804">Transcription</keyword>